<organism evidence="1 2">
    <name type="scientific">Leptospira interrogans str. 2002000626</name>
    <dbReference type="NCBI Taxonomy" id="996803"/>
    <lineage>
        <taxon>Bacteria</taxon>
        <taxon>Pseudomonadati</taxon>
        <taxon>Spirochaetota</taxon>
        <taxon>Spirochaetia</taxon>
        <taxon>Leptospirales</taxon>
        <taxon>Leptospiraceae</taxon>
        <taxon>Leptospira</taxon>
    </lineage>
</organism>
<dbReference type="Proteomes" id="UP000012329">
    <property type="component" value="Unassembled WGS sequence"/>
</dbReference>
<dbReference type="AlphaFoldDB" id="A0A829DBQ0"/>
<sequence length="37" mass="4457">MVRFGICFFSFSFFIIVLFFERLPELNLWNSIILLSP</sequence>
<gene>
    <name evidence="1" type="ORF">LEP1GSC029_2878</name>
</gene>
<reference evidence="1 2" key="1">
    <citation type="submission" date="2013-02" db="EMBL/GenBank/DDBJ databases">
        <authorList>
            <person name="Harkins D.M."/>
            <person name="Durkin A.S."/>
            <person name="Brinkac L.M."/>
            <person name="Haft D.H."/>
            <person name="Selengut J.D."/>
            <person name="Sanka R."/>
            <person name="DePew J."/>
            <person name="Purushe J."/>
            <person name="Whelen A.C."/>
            <person name="Vinetz J.M."/>
            <person name="Sutton G.G."/>
            <person name="Nierman W.C."/>
            <person name="Fouts D.E."/>
        </authorList>
    </citation>
    <scope>NUCLEOTIDE SEQUENCE [LARGE SCALE GENOMIC DNA]</scope>
    <source>
        <strain evidence="1 2">2002000626</strain>
    </source>
</reference>
<name>A0A829DBQ0_LEPIR</name>
<evidence type="ECO:0000313" key="2">
    <source>
        <dbReference type="Proteomes" id="UP000012329"/>
    </source>
</evidence>
<proteinExistence type="predicted"/>
<dbReference type="EMBL" id="AFJL02000045">
    <property type="protein sequence ID" value="EMY06318.1"/>
    <property type="molecule type" value="Genomic_DNA"/>
</dbReference>
<evidence type="ECO:0000313" key="1">
    <source>
        <dbReference type="EMBL" id="EMY06318.1"/>
    </source>
</evidence>
<comment type="caution">
    <text evidence="1">The sequence shown here is derived from an EMBL/GenBank/DDBJ whole genome shotgun (WGS) entry which is preliminary data.</text>
</comment>
<accession>A0A829DBQ0</accession>
<protein>
    <submittedName>
        <fullName evidence="1">Uncharacterized protein</fullName>
    </submittedName>
</protein>